<dbReference type="GO" id="GO:0045454">
    <property type="term" value="P:cell redox homeostasis"/>
    <property type="evidence" value="ECO:0007669"/>
    <property type="project" value="EnsemblFungi"/>
</dbReference>
<comment type="cofactor">
    <cofactor evidence="10">
        <name>Cu cation</name>
        <dbReference type="ChEBI" id="CHEBI:23378"/>
    </cofactor>
    <text evidence="10">Binds 1 copper ion per subunit.</text>
</comment>
<keyword evidence="6 10" id="KW-0862">Zinc</keyword>
<dbReference type="PRINTS" id="PR00068">
    <property type="entry name" value="CUZNDISMTASE"/>
</dbReference>
<organism evidence="13 14">
    <name type="scientific">Elaphomyces granulatus</name>
    <dbReference type="NCBI Taxonomy" id="519963"/>
    <lineage>
        <taxon>Eukaryota</taxon>
        <taxon>Fungi</taxon>
        <taxon>Dikarya</taxon>
        <taxon>Ascomycota</taxon>
        <taxon>Pezizomycotina</taxon>
        <taxon>Eurotiomycetes</taxon>
        <taxon>Eurotiomycetidae</taxon>
        <taxon>Eurotiales</taxon>
        <taxon>Elaphomycetaceae</taxon>
        <taxon>Elaphomyces</taxon>
    </lineage>
</organism>
<evidence type="ECO:0000256" key="4">
    <source>
        <dbReference type="ARBA" id="ARBA00020928"/>
    </source>
</evidence>
<dbReference type="EMBL" id="NPHW01004959">
    <property type="protein sequence ID" value="OXV07291.1"/>
    <property type="molecule type" value="Genomic_DNA"/>
</dbReference>
<evidence type="ECO:0000256" key="6">
    <source>
        <dbReference type="ARBA" id="ARBA00022833"/>
    </source>
</evidence>
<evidence type="ECO:0000259" key="12">
    <source>
        <dbReference type="Pfam" id="PF00080"/>
    </source>
</evidence>
<dbReference type="PROSITE" id="PS00332">
    <property type="entry name" value="SOD_CU_ZN_2"/>
    <property type="match status" value="1"/>
</dbReference>
<dbReference type="AlphaFoldDB" id="A0A232LSY5"/>
<evidence type="ECO:0000256" key="8">
    <source>
        <dbReference type="ARBA" id="ARBA00023002"/>
    </source>
</evidence>
<dbReference type="GO" id="GO:0005507">
    <property type="term" value="F:copper ion binding"/>
    <property type="evidence" value="ECO:0007669"/>
    <property type="project" value="InterPro"/>
</dbReference>
<dbReference type="Gene3D" id="2.60.40.200">
    <property type="entry name" value="Superoxide dismutase, copper/zinc binding domain"/>
    <property type="match status" value="1"/>
</dbReference>
<gene>
    <name evidence="13" type="ORF">Egran_04944</name>
</gene>
<evidence type="ECO:0000256" key="5">
    <source>
        <dbReference type="ARBA" id="ARBA00022723"/>
    </source>
</evidence>
<comment type="function">
    <text evidence="10">Destroys radicals which are normally produced within the cells and which are toxic to biological systems.</text>
</comment>
<comment type="caution">
    <text evidence="13">The sequence shown here is derived from an EMBL/GenBank/DDBJ whole genome shotgun (WGS) entry which is preliminary data.</text>
</comment>
<evidence type="ECO:0000256" key="9">
    <source>
        <dbReference type="ARBA" id="ARBA00023008"/>
    </source>
</evidence>
<dbReference type="GO" id="GO:0004784">
    <property type="term" value="F:superoxide dismutase activity"/>
    <property type="evidence" value="ECO:0007669"/>
    <property type="project" value="UniProtKB-EC"/>
</dbReference>
<evidence type="ECO:0000256" key="11">
    <source>
        <dbReference type="SAM" id="MobiDB-lite"/>
    </source>
</evidence>
<sequence>MVKAVAVLRGDSDIRGTVTFEQADGNSLTTISWDISGQDPNALRGFHVHQFGDNTNGCTSAGPHFNPFGKSHGAPRDTERHVGDLGNIETDAQGNSAGCAEDNQVKLIGPESVLGRTVVVHAGTDDLGRGGNEESKKTGNAGPRPACGVIGIAA</sequence>
<dbReference type="OrthoDB" id="2015551at2759"/>
<dbReference type="FunFam" id="2.60.40.200:FF:000001">
    <property type="entry name" value="Superoxide dismutase [Cu-Zn]"/>
    <property type="match status" value="1"/>
</dbReference>
<dbReference type="GO" id="GO:0006825">
    <property type="term" value="P:copper ion transport"/>
    <property type="evidence" value="ECO:0007669"/>
    <property type="project" value="EnsemblFungi"/>
</dbReference>
<dbReference type="GO" id="GO:1901856">
    <property type="term" value="P:negative regulation of cellular respiration"/>
    <property type="evidence" value="ECO:0007669"/>
    <property type="project" value="EnsemblFungi"/>
</dbReference>
<dbReference type="GO" id="GO:0005634">
    <property type="term" value="C:nucleus"/>
    <property type="evidence" value="ECO:0007669"/>
    <property type="project" value="EnsemblFungi"/>
</dbReference>
<dbReference type="GO" id="GO:0005758">
    <property type="term" value="C:mitochondrial intermembrane space"/>
    <property type="evidence" value="ECO:0007669"/>
    <property type="project" value="EnsemblFungi"/>
</dbReference>
<dbReference type="SUPFAM" id="SSF49329">
    <property type="entry name" value="Cu,Zn superoxide dismutase-like"/>
    <property type="match status" value="1"/>
</dbReference>
<feature type="region of interest" description="Disordered" evidence="11">
    <location>
        <begin position="124"/>
        <end position="144"/>
    </location>
</feature>
<keyword evidence="7" id="KW-0049">Antioxidant</keyword>
<comment type="cofactor">
    <cofactor evidence="10">
        <name>Zn(2+)</name>
        <dbReference type="ChEBI" id="CHEBI:29105"/>
    </cofactor>
    <text evidence="10">Binds 1 zinc ion per subunit.</text>
</comment>
<protein>
    <recommendedName>
        <fullName evidence="4 10">Superoxide dismutase [Cu-Zn]</fullName>
        <ecNumber evidence="3 10">1.15.1.1</ecNumber>
    </recommendedName>
</protein>
<dbReference type="CDD" id="cd00305">
    <property type="entry name" value="Cu-Zn_Superoxide_Dismutase"/>
    <property type="match status" value="1"/>
</dbReference>
<dbReference type="Proteomes" id="UP000243515">
    <property type="component" value="Unassembled WGS sequence"/>
</dbReference>
<keyword evidence="9 10" id="KW-0186">Copper</keyword>
<evidence type="ECO:0000256" key="2">
    <source>
        <dbReference type="ARBA" id="ARBA00011738"/>
    </source>
</evidence>
<name>A0A232LSY5_9EURO</name>
<dbReference type="GO" id="GO:0005829">
    <property type="term" value="C:cytosol"/>
    <property type="evidence" value="ECO:0007669"/>
    <property type="project" value="EnsemblFungi"/>
</dbReference>
<evidence type="ECO:0000313" key="14">
    <source>
        <dbReference type="Proteomes" id="UP000243515"/>
    </source>
</evidence>
<keyword evidence="14" id="KW-1185">Reference proteome</keyword>
<reference evidence="13 14" key="1">
    <citation type="journal article" date="2015" name="Environ. Microbiol.">
        <title>Metagenome sequence of Elaphomyces granulatus from sporocarp tissue reveals Ascomycota ectomycorrhizal fingerprints of genome expansion and a Proteobacteria-rich microbiome.</title>
        <authorList>
            <person name="Quandt C.A."/>
            <person name="Kohler A."/>
            <person name="Hesse C.N."/>
            <person name="Sharpton T.J."/>
            <person name="Martin F."/>
            <person name="Spatafora J.W."/>
        </authorList>
    </citation>
    <scope>NUCLEOTIDE SEQUENCE [LARGE SCALE GENOMIC DNA]</scope>
    <source>
        <strain evidence="13 14">OSC145934</strain>
    </source>
</reference>
<evidence type="ECO:0000256" key="7">
    <source>
        <dbReference type="ARBA" id="ARBA00022862"/>
    </source>
</evidence>
<evidence type="ECO:0000256" key="10">
    <source>
        <dbReference type="RuleBase" id="RU000393"/>
    </source>
</evidence>
<dbReference type="InterPro" id="IPR018152">
    <property type="entry name" value="SOD_Cu/Zn_BS"/>
</dbReference>
<feature type="domain" description="Superoxide dismutase copper/zinc binding" evidence="12">
    <location>
        <begin position="15"/>
        <end position="150"/>
    </location>
</feature>
<dbReference type="GO" id="GO:0016670">
    <property type="term" value="F:oxidoreductase activity, acting on a sulfur group of donors, oxygen as acceptor"/>
    <property type="evidence" value="ECO:0007669"/>
    <property type="project" value="EnsemblFungi"/>
</dbReference>
<dbReference type="GO" id="GO:0006878">
    <property type="term" value="P:intracellular copper ion homeostasis"/>
    <property type="evidence" value="ECO:0007669"/>
    <property type="project" value="EnsemblFungi"/>
</dbReference>
<evidence type="ECO:0000256" key="1">
    <source>
        <dbReference type="ARBA" id="ARBA00010457"/>
    </source>
</evidence>
<comment type="subunit">
    <text evidence="2">Homodimer.</text>
</comment>
<dbReference type="PROSITE" id="PS00087">
    <property type="entry name" value="SOD_CU_ZN_1"/>
    <property type="match status" value="1"/>
</dbReference>
<evidence type="ECO:0000313" key="13">
    <source>
        <dbReference type="EMBL" id="OXV07291.1"/>
    </source>
</evidence>
<proteinExistence type="inferred from homology"/>
<dbReference type="GO" id="GO:0050821">
    <property type="term" value="P:protein stabilization"/>
    <property type="evidence" value="ECO:0007669"/>
    <property type="project" value="EnsemblFungi"/>
</dbReference>
<dbReference type="InterPro" id="IPR024134">
    <property type="entry name" value="SOD_Cu/Zn_/chaperone"/>
</dbReference>
<dbReference type="EC" id="1.15.1.1" evidence="3 10"/>
<comment type="catalytic activity">
    <reaction evidence="10">
        <text>2 superoxide + 2 H(+) = H2O2 + O2</text>
        <dbReference type="Rhea" id="RHEA:20696"/>
        <dbReference type="ChEBI" id="CHEBI:15378"/>
        <dbReference type="ChEBI" id="CHEBI:15379"/>
        <dbReference type="ChEBI" id="CHEBI:16240"/>
        <dbReference type="ChEBI" id="CHEBI:18421"/>
        <dbReference type="EC" id="1.15.1.1"/>
    </reaction>
</comment>
<dbReference type="Pfam" id="PF00080">
    <property type="entry name" value="Sod_Cu"/>
    <property type="match status" value="1"/>
</dbReference>
<feature type="compositionally biased region" description="Basic and acidic residues" evidence="11">
    <location>
        <begin position="124"/>
        <end position="137"/>
    </location>
</feature>
<dbReference type="GO" id="GO:0006882">
    <property type="term" value="P:intracellular zinc ion homeostasis"/>
    <property type="evidence" value="ECO:0007669"/>
    <property type="project" value="EnsemblFungi"/>
</dbReference>
<dbReference type="PANTHER" id="PTHR10003">
    <property type="entry name" value="SUPEROXIDE DISMUTASE CU-ZN -RELATED"/>
    <property type="match status" value="1"/>
</dbReference>
<dbReference type="GO" id="GO:0045944">
    <property type="term" value="P:positive regulation of transcription by RNA polymerase II"/>
    <property type="evidence" value="ECO:0007669"/>
    <property type="project" value="EnsemblFungi"/>
</dbReference>
<dbReference type="GO" id="GO:1902693">
    <property type="term" value="C:superoxide dismutase complex"/>
    <property type="evidence" value="ECO:0007669"/>
    <property type="project" value="EnsemblFungi"/>
</dbReference>
<keyword evidence="8 10" id="KW-0560">Oxidoreductase</keyword>
<accession>A0A232LSY5</accession>
<dbReference type="InterPro" id="IPR036423">
    <property type="entry name" value="SOD-like_Cu/Zn_dom_sf"/>
</dbReference>
<dbReference type="InterPro" id="IPR001424">
    <property type="entry name" value="SOD_Cu_Zn_dom"/>
</dbReference>
<evidence type="ECO:0000256" key="3">
    <source>
        <dbReference type="ARBA" id="ARBA00012682"/>
    </source>
</evidence>
<keyword evidence="5 10" id="KW-0479">Metal-binding</keyword>
<comment type="similarity">
    <text evidence="1 10">Belongs to the Cu-Zn superoxide dismutase family.</text>
</comment>
<dbReference type="GO" id="GO:0031505">
    <property type="term" value="P:fungal-type cell wall organization"/>
    <property type="evidence" value="ECO:0007669"/>
    <property type="project" value="EnsemblFungi"/>
</dbReference>